<dbReference type="AlphaFoldDB" id="A0A5N5VYL1"/>
<proteinExistence type="predicted"/>
<feature type="region of interest" description="Disordered" evidence="1">
    <location>
        <begin position="1"/>
        <end position="45"/>
    </location>
</feature>
<dbReference type="Gene3D" id="3.40.50.620">
    <property type="entry name" value="HUPs"/>
    <property type="match status" value="1"/>
</dbReference>
<feature type="region of interest" description="Disordered" evidence="1">
    <location>
        <begin position="164"/>
        <end position="198"/>
    </location>
</feature>
<feature type="domain" description="UspA" evidence="2">
    <location>
        <begin position="43"/>
        <end position="159"/>
    </location>
</feature>
<dbReference type="SUPFAM" id="SSF52402">
    <property type="entry name" value="Adenine nucleotide alpha hydrolases-like"/>
    <property type="match status" value="1"/>
</dbReference>
<organism evidence="3 4">
    <name type="scientific">Streptomyces mobaraensis</name>
    <name type="common">Streptoverticillium mobaraense</name>
    <dbReference type="NCBI Taxonomy" id="35621"/>
    <lineage>
        <taxon>Bacteria</taxon>
        <taxon>Bacillati</taxon>
        <taxon>Actinomycetota</taxon>
        <taxon>Actinomycetes</taxon>
        <taxon>Kitasatosporales</taxon>
        <taxon>Streptomycetaceae</taxon>
        <taxon>Streptomyces</taxon>
    </lineage>
</organism>
<accession>A0A5N5VYL1</accession>
<name>A0A5N5VYL1_STRMB</name>
<dbReference type="OrthoDB" id="3865341at2"/>
<dbReference type="Proteomes" id="UP000327000">
    <property type="component" value="Unassembled WGS sequence"/>
</dbReference>
<sequence length="198" mass="20694">MDLQPCGAGGPSAPSGRESTAGGTRNRAPARDRRPPVPPASGAARRGAALRVLHAWRYSAVPGPLPPAEWYRDGAVRRERCEAAVPVFAAAALREEYPDVEVRTESVSGSPGRALVEASEDADVVVLCVRRARHAAGFRFGPVTRSVLRGAHCPVVLVPVPRPSGREGASAAEAQQPPSADGLSVESASGQYEDEKGC</sequence>
<evidence type="ECO:0000259" key="2">
    <source>
        <dbReference type="Pfam" id="PF00582"/>
    </source>
</evidence>
<dbReference type="Pfam" id="PF00582">
    <property type="entry name" value="Usp"/>
    <property type="match status" value="1"/>
</dbReference>
<evidence type="ECO:0000313" key="3">
    <source>
        <dbReference type="EMBL" id="KAB7833884.1"/>
    </source>
</evidence>
<feature type="compositionally biased region" description="Low complexity" evidence="1">
    <location>
        <begin position="167"/>
        <end position="180"/>
    </location>
</feature>
<protein>
    <submittedName>
        <fullName evidence="3">Universal stress protein</fullName>
    </submittedName>
</protein>
<keyword evidence="4" id="KW-1185">Reference proteome</keyword>
<dbReference type="InterPro" id="IPR014729">
    <property type="entry name" value="Rossmann-like_a/b/a_fold"/>
</dbReference>
<gene>
    <name evidence="3" type="ORF">FRZ00_31835</name>
</gene>
<reference evidence="3 4" key="1">
    <citation type="journal article" date="2019" name="Microb. Cell Fact.">
        <title>Exploring novel herbicidin analogues by transcriptional regulator overexpression and MS/MS molecular networking.</title>
        <authorList>
            <person name="Shi Y."/>
            <person name="Gu R."/>
            <person name="Li Y."/>
            <person name="Wang X."/>
            <person name="Ren W."/>
            <person name="Li X."/>
            <person name="Wang L."/>
            <person name="Xie Y."/>
            <person name="Hong B."/>
        </authorList>
    </citation>
    <scope>NUCLEOTIDE SEQUENCE [LARGE SCALE GENOMIC DNA]</scope>
    <source>
        <strain evidence="3 4">US-43</strain>
    </source>
</reference>
<dbReference type="InterPro" id="IPR006016">
    <property type="entry name" value="UspA"/>
</dbReference>
<comment type="caution">
    <text evidence="3">The sequence shown here is derived from an EMBL/GenBank/DDBJ whole genome shotgun (WGS) entry which is preliminary data.</text>
</comment>
<dbReference type="EMBL" id="VOKX01000124">
    <property type="protein sequence ID" value="KAB7833884.1"/>
    <property type="molecule type" value="Genomic_DNA"/>
</dbReference>
<dbReference type="RefSeq" id="WP_152265903.1">
    <property type="nucleotide sequence ID" value="NZ_VOKX01000124.1"/>
</dbReference>
<evidence type="ECO:0000256" key="1">
    <source>
        <dbReference type="SAM" id="MobiDB-lite"/>
    </source>
</evidence>
<evidence type="ECO:0000313" key="4">
    <source>
        <dbReference type="Proteomes" id="UP000327000"/>
    </source>
</evidence>